<dbReference type="VEuPathDB" id="FungiDB:FOXG_20282"/>
<dbReference type="AlphaFoldDB" id="A0A0J9VF32"/>
<protein>
    <submittedName>
        <fullName evidence="1">Uncharacterized protein</fullName>
    </submittedName>
</protein>
<dbReference type="EMBL" id="DS231708">
    <property type="protein sequence ID" value="KNB09909.1"/>
    <property type="molecule type" value="Genomic_DNA"/>
</dbReference>
<dbReference type="KEGG" id="fox:FOXG_20282"/>
<name>A0A0J9VF32_FUSO4</name>
<evidence type="ECO:0000313" key="2">
    <source>
        <dbReference type="Proteomes" id="UP000009097"/>
    </source>
</evidence>
<proteinExistence type="predicted"/>
<dbReference type="GeneID" id="28960988"/>
<reference evidence="1" key="1">
    <citation type="submission" date="2007-04" db="EMBL/GenBank/DDBJ databases">
        <authorList>
            <consortium name="The Broad Institute Genome Sequencing Platform"/>
            <person name="Birren B."/>
            <person name="Lander E."/>
            <person name="Galagan J."/>
            <person name="Nusbaum C."/>
            <person name="Devon K."/>
            <person name="Ma L.-J."/>
            <person name="Jaffe D."/>
            <person name="Butler J."/>
            <person name="Alvarez P."/>
            <person name="Gnerre S."/>
            <person name="Grabherr M."/>
            <person name="Kleber M."/>
            <person name="Mauceli E."/>
            <person name="Brockman W."/>
            <person name="MacCallum I.A."/>
            <person name="Young S."/>
            <person name="LaButti K."/>
            <person name="DeCaprio D."/>
            <person name="Crawford M."/>
            <person name="Koehrsen M."/>
            <person name="Engels R."/>
            <person name="Montgomery P."/>
            <person name="Pearson M."/>
            <person name="Howarth C."/>
            <person name="Larson L."/>
            <person name="White J."/>
            <person name="O'Leary S."/>
            <person name="Kodira C."/>
            <person name="Zeng Q."/>
            <person name="Yandava C."/>
            <person name="Alvarado L."/>
            <person name="Kistler C."/>
            <person name="Shim W.-B."/>
            <person name="Kang S."/>
            <person name="Woloshuk C."/>
        </authorList>
    </citation>
    <scope>NUCLEOTIDE SEQUENCE</scope>
    <source>
        <strain evidence="1">4287</strain>
    </source>
</reference>
<reference evidence="1" key="2">
    <citation type="journal article" date="2010" name="Nature">
        <title>Comparative genomics reveals mobile pathogenicity chromosomes in Fusarium.</title>
        <authorList>
            <person name="Ma L.J."/>
            <person name="van der Does H.C."/>
            <person name="Borkovich K.A."/>
            <person name="Coleman J.J."/>
            <person name="Daboussi M.J."/>
            <person name="Di Pietro A."/>
            <person name="Dufresne M."/>
            <person name="Freitag M."/>
            <person name="Grabherr M."/>
            <person name="Henrissat B."/>
            <person name="Houterman P.M."/>
            <person name="Kang S."/>
            <person name="Shim W.B."/>
            <person name="Woloshuk C."/>
            <person name="Xie X."/>
            <person name="Xu J.R."/>
            <person name="Antoniw J."/>
            <person name="Baker S.E."/>
            <person name="Bluhm B.H."/>
            <person name="Breakspear A."/>
            <person name="Brown D.W."/>
            <person name="Butchko R.A."/>
            <person name="Chapman S."/>
            <person name="Coulson R."/>
            <person name="Coutinho P.M."/>
            <person name="Danchin E.G."/>
            <person name="Diener A."/>
            <person name="Gale L.R."/>
            <person name="Gardiner D.M."/>
            <person name="Goff S."/>
            <person name="Hammond-Kosack K.E."/>
            <person name="Hilburn K."/>
            <person name="Hua-Van A."/>
            <person name="Jonkers W."/>
            <person name="Kazan K."/>
            <person name="Kodira C.D."/>
            <person name="Koehrsen M."/>
            <person name="Kumar L."/>
            <person name="Lee Y.H."/>
            <person name="Li L."/>
            <person name="Manners J.M."/>
            <person name="Miranda-Saavedra D."/>
            <person name="Mukherjee M."/>
            <person name="Park G."/>
            <person name="Park J."/>
            <person name="Park S.Y."/>
            <person name="Proctor R.H."/>
            <person name="Regev A."/>
            <person name="Ruiz-Roldan M.C."/>
            <person name="Sain D."/>
            <person name="Sakthikumar S."/>
            <person name="Sykes S."/>
            <person name="Schwartz D.C."/>
            <person name="Turgeon B.G."/>
            <person name="Wapinski I."/>
            <person name="Yoder O."/>
            <person name="Young S."/>
            <person name="Zeng Q."/>
            <person name="Zhou S."/>
            <person name="Galagan J."/>
            <person name="Cuomo C.A."/>
            <person name="Kistler H.C."/>
            <person name="Rep M."/>
        </authorList>
    </citation>
    <scope>NUCLEOTIDE SEQUENCE [LARGE SCALE GENOMIC DNA]</scope>
    <source>
        <strain evidence="1">4287</strain>
    </source>
</reference>
<organism evidence="1 2">
    <name type="scientific">Fusarium oxysporum f. sp. lycopersici (strain 4287 / CBS 123668 / FGSC 9935 / NRRL 34936)</name>
    <name type="common">Fusarium vascular wilt of tomato</name>
    <dbReference type="NCBI Taxonomy" id="426428"/>
    <lineage>
        <taxon>Eukaryota</taxon>
        <taxon>Fungi</taxon>
        <taxon>Dikarya</taxon>
        <taxon>Ascomycota</taxon>
        <taxon>Pezizomycotina</taxon>
        <taxon>Sordariomycetes</taxon>
        <taxon>Hypocreomycetidae</taxon>
        <taxon>Hypocreales</taxon>
        <taxon>Nectriaceae</taxon>
        <taxon>Fusarium</taxon>
        <taxon>Fusarium oxysporum species complex</taxon>
    </lineage>
</organism>
<gene>
    <name evidence="1" type="ORF">FOXG_20282</name>
</gene>
<dbReference type="RefSeq" id="XP_018247954.1">
    <property type="nucleotide sequence ID" value="XM_018400554.1"/>
</dbReference>
<dbReference type="Proteomes" id="UP000009097">
    <property type="component" value="Unassembled WGS sequence"/>
</dbReference>
<evidence type="ECO:0000313" key="1">
    <source>
        <dbReference type="EMBL" id="KNB09909.1"/>
    </source>
</evidence>
<accession>A0A0J9VF32</accession>
<sequence>MTARFCALNNQRIWAMRTIGSFKTLLNGANLYPDLYLRMGFSYLRCPLIKLFLSSARCKEPCGTGPVLLHSIDSRLEIAIPELKANTNRKGILGWKCGRQSLWG</sequence>